<keyword evidence="2" id="KW-1185">Reference proteome</keyword>
<evidence type="ECO:0000313" key="1">
    <source>
        <dbReference type="EMBL" id="KAB1220809.1"/>
    </source>
</evidence>
<protein>
    <submittedName>
        <fullName evidence="1">Uncharacterized protein</fullName>
    </submittedName>
</protein>
<dbReference type="Proteomes" id="UP000516437">
    <property type="component" value="Chromosome 3"/>
</dbReference>
<accession>A0A6A1W6B4</accession>
<reference evidence="1 2" key="1">
    <citation type="journal article" date="2019" name="Plant Biotechnol. J.">
        <title>The red bayberry genome and genetic basis of sex determination.</title>
        <authorList>
            <person name="Jia H.M."/>
            <person name="Jia H.J."/>
            <person name="Cai Q.L."/>
            <person name="Wang Y."/>
            <person name="Zhao H.B."/>
            <person name="Yang W.F."/>
            <person name="Wang G.Y."/>
            <person name="Li Y.H."/>
            <person name="Zhan D.L."/>
            <person name="Shen Y.T."/>
            <person name="Niu Q.F."/>
            <person name="Chang L."/>
            <person name="Qiu J."/>
            <person name="Zhao L."/>
            <person name="Xie H.B."/>
            <person name="Fu W.Y."/>
            <person name="Jin J."/>
            <person name="Li X.W."/>
            <person name="Jiao Y."/>
            <person name="Zhou C.C."/>
            <person name="Tu T."/>
            <person name="Chai C.Y."/>
            <person name="Gao J.L."/>
            <person name="Fan L.J."/>
            <person name="van de Weg E."/>
            <person name="Wang J.Y."/>
            <person name="Gao Z.S."/>
        </authorList>
    </citation>
    <scope>NUCLEOTIDE SEQUENCE [LARGE SCALE GENOMIC DNA]</scope>
    <source>
        <tissue evidence="1">Leaves</tissue>
    </source>
</reference>
<dbReference type="OrthoDB" id="1431500at2759"/>
<dbReference type="AlphaFoldDB" id="A0A6A1W6B4"/>
<name>A0A6A1W6B4_9ROSI</name>
<evidence type="ECO:0000313" key="2">
    <source>
        <dbReference type="Proteomes" id="UP000516437"/>
    </source>
</evidence>
<gene>
    <name evidence="1" type="ORF">CJ030_MR3G003309</name>
</gene>
<comment type="caution">
    <text evidence="1">The sequence shown here is derived from an EMBL/GenBank/DDBJ whole genome shotgun (WGS) entry which is preliminary data.</text>
</comment>
<organism evidence="1 2">
    <name type="scientific">Morella rubra</name>
    <name type="common">Chinese bayberry</name>
    <dbReference type="NCBI Taxonomy" id="262757"/>
    <lineage>
        <taxon>Eukaryota</taxon>
        <taxon>Viridiplantae</taxon>
        <taxon>Streptophyta</taxon>
        <taxon>Embryophyta</taxon>
        <taxon>Tracheophyta</taxon>
        <taxon>Spermatophyta</taxon>
        <taxon>Magnoliopsida</taxon>
        <taxon>eudicotyledons</taxon>
        <taxon>Gunneridae</taxon>
        <taxon>Pentapetalae</taxon>
        <taxon>rosids</taxon>
        <taxon>fabids</taxon>
        <taxon>Fagales</taxon>
        <taxon>Myricaceae</taxon>
        <taxon>Morella</taxon>
    </lineage>
</organism>
<proteinExistence type="predicted"/>
<dbReference type="EMBL" id="RXIC02000021">
    <property type="protein sequence ID" value="KAB1220809.1"/>
    <property type="molecule type" value="Genomic_DNA"/>
</dbReference>
<sequence length="129" mass="14023">MEEILTKGLGDEEKTNEIAFSQVNTLSLVNLPKLECFCIEANASDWPSLVNFTIAGCNKLKMFVSTNTKTPELHGISTESKKFQDLLGDLNTTIQHIMKEKSIPGELAGDPSSLAGEFLNVSNSLVGSF</sequence>